<protein>
    <submittedName>
        <fullName evidence="2">Uncharacterized protein</fullName>
    </submittedName>
</protein>
<evidence type="ECO:0000313" key="2">
    <source>
        <dbReference type="EMBL" id="GCB87176.1"/>
    </source>
</evidence>
<comment type="caution">
    <text evidence="2">The sequence shown here is derived from an EMBL/GenBank/DDBJ whole genome shotgun (WGS) entry which is preliminary data.</text>
</comment>
<name>A0A401QP78_SCYTO</name>
<feature type="non-terminal residue" evidence="2">
    <location>
        <position position="1"/>
    </location>
</feature>
<dbReference type="EMBL" id="BFAA01421536">
    <property type="protein sequence ID" value="GCB87176.1"/>
    <property type="molecule type" value="Genomic_DNA"/>
</dbReference>
<feature type="compositionally biased region" description="Acidic residues" evidence="1">
    <location>
        <begin position="39"/>
        <end position="52"/>
    </location>
</feature>
<keyword evidence="3" id="KW-1185">Reference proteome</keyword>
<dbReference type="AlphaFoldDB" id="A0A401QP78"/>
<accession>A0A401QP78</accession>
<feature type="region of interest" description="Disordered" evidence="1">
    <location>
        <begin position="29"/>
        <end position="70"/>
    </location>
</feature>
<feature type="compositionally biased region" description="Basic and acidic residues" evidence="1">
    <location>
        <begin position="56"/>
        <end position="70"/>
    </location>
</feature>
<organism evidence="2 3">
    <name type="scientific">Scyliorhinus torazame</name>
    <name type="common">Cloudy catshark</name>
    <name type="synonym">Catulus torazame</name>
    <dbReference type="NCBI Taxonomy" id="75743"/>
    <lineage>
        <taxon>Eukaryota</taxon>
        <taxon>Metazoa</taxon>
        <taxon>Chordata</taxon>
        <taxon>Craniata</taxon>
        <taxon>Vertebrata</taxon>
        <taxon>Chondrichthyes</taxon>
        <taxon>Elasmobranchii</taxon>
        <taxon>Galeomorphii</taxon>
        <taxon>Galeoidea</taxon>
        <taxon>Carcharhiniformes</taxon>
        <taxon>Scyliorhinidae</taxon>
        <taxon>Scyliorhinus</taxon>
    </lineage>
</organism>
<sequence>GAGGYTYDGEDHGSQRAIDDLQYAIVEEDAEETKHEENDGGDQEEAIAEGEVEPGLWRRGERERERESER</sequence>
<dbReference type="Proteomes" id="UP000288216">
    <property type="component" value="Unassembled WGS sequence"/>
</dbReference>
<gene>
    <name evidence="2" type="ORF">scyTo_0027870</name>
</gene>
<proteinExistence type="predicted"/>
<reference evidence="2 3" key="1">
    <citation type="journal article" date="2018" name="Nat. Ecol. Evol.">
        <title>Shark genomes provide insights into elasmobranch evolution and the origin of vertebrates.</title>
        <authorList>
            <person name="Hara Y"/>
            <person name="Yamaguchi K"/>
            <person name="Onimaru K"/>
            <person name="Kadota M"/>
            <person name="Koyanagi M"/>
            <person name="Keeley SD"/>
            <person name="Tatsumi K"/>
            <person name="Tanaka K"/>
            <person name="Motone F"/>
            <person name="Kageyama Y"/>
            <person name="Nozu R"/>
            <person name="Adachi N"/>
            <person name="Nishimura O"/>
            <person name="Nakagawa R"/>
            <person name="Tanegashima C"/>
            <person name="Kiyatake I"/>
            <person name="Matsumoto R"/>
            <person name="Murakumo K"/>
            <person name="Nishida K"/>
            <person name="Terakita A"/>
            <person name="Kuratani S"/>
            <person name="Sato K"/>
            <person name="Hyodo S Kuraku.S."/>
        </authorList>
    </citation>
    <scope>NUCLEOTIDE SEQUENCE [LARGE SCALE GENOMIC DNA]</scope>
</reference>
<evidence type="ECO:0000256" key="1">
    <source>
        <dbReference type="SAM" id="MobiDB-lite"/>
    </source>
</evidence>
<evidence type="ECO:0000313" key="3">
    <source>
        <dbReference type="Proteomes" id="UP000288216"/>
    </source>
</evidence>